<accession>A0A7Y9PFM8</accession>
<evidence type="ECO:0000313" key="3">
    <source>
        <dbReference type="Proteomes" id="UP000589520"/>
    </source>
</evidence>
<keyword evidence="3" id="KW-1185">Reference proteome</keyword>
<name>A0A7Y9PFM8_9BACT</name>
<proteinExistence type="predicted"/>
<sequence length="121" mass="13185">MTPRKNRLLALVAAATFALTPVIATAQDTPHNWTEEQIITATVHQAWLLSGKDETNFFEIVKELAEISAKNRNLVLPDSPEAGKKAGAYIKKEAKADHDQLLYAIVDKSVRMTGTKAAAAN</sequence>
<evidence type="ECO:0000313" key="2">
    <source>
        <dbReference type="EMBL" id="NYF78825.1"/>
    </source>
</evidence>
<feature type="chain" id="PRO_5031252645" evidence="1">
    <location>
        <begin position="27"/>
        <end position="121"/>
    </location>
</feature>
<organism evidence="2 3">
    <name type="scientific">Granulicella arctica</name>
    <dbReference type="NCBI Taxonomy" id="940613"/>
    <lineage>
        <taxon>Bacteria</taxon>
        <taxon>Pseudomonadati</taxon>
        <taxon>Acidobacteriota</taxon>
        <taxon>Terriglobia</taxon>
        <taxon>Terriglobales</taxon>
        <taxon>Acidobacteriaceae</taxon>
        <taxon>Granulicella</taxon>
    </lineage>
</organism>
<comment type="caution">
    <text evidence="2">The sequence shown here is derived from an EMBL/GenBank/DDBJ whole genome shotgun (WGS) entry which is preliminary data.</text>
</comment>
<evidence type="ECO:0000256" key="1">
    <source>
        <dbReference type="SAM" id="SignalP"/>
    </source>
</evidence>
<dbReference type="AlphaFoldDB" id="A0A7Y9PFM8"/>
<feature type="signal peptide" evidence="1">
    <location>
        <begin position="1"/>
        <end position="26"/>
    </location>
</feature>
<dbReference type="EMBL" id="JACCCW010000001">
    <property type="protein sequence ID" value="NYF78825.1"/>
    <property type="molecule type" value="Genomic_DNA"/>
</dbReference>
<reference evidence="2 3" key="1">
    <citation type="submission" date="2020-07" db="EMBL/GenBank/DDBJ databases">
        <title>Genomic Encyclopedia of Type Strains, Phase IV (KMG-V): Genome sequencing to study the core and pangenomes of soil and plant-associated prokaryotes.</title>
        <authorList>
            <person name="Whitman W."/>
        </authorList>
    </citation>
    <scope>NUCLEOTIDE SEQUENCE [LARGE SCALE GENOMIC DNA]</scope>
    <source>
        <strain evidence="2 3">X4EP2</strain>
    </source>
</reference>
<keyword evidence="1" id="KW-0732">Signal</keyword>
<dbReference type="RefSeq" id="WP_179488572.1">
    <property type="nucleotide sequence ID" value="NZ_JACCCW010000001.1"/>
</dbReference>
<protein>
    <submittedName>
        <fullName evidence="2">Uncharacterized protein</fullName>
    </submittedName>
</protein>
<dbReference type="Proteomes" id="UP000589520">
    <property type="component" value="Unassembled WGS sequence"/>
</dbReference>
<gene>
    <name evidence="2" type="ORF">HDF17_001112</name>
</gene>